<gene>
    <name evidence="6" type="ORF">K2173_022068</name>
</gene>
<dbReference type="PROSITE" id="PS50865">
    <property type="entry name" value="ZF_MYND_2"/>
    <property type="match status" value="1"/>
</dbReference>
<dbReference type="SUPFAM" id="SSF144232">
    <property type="entry name" value="HIT/MYND zinc finger-like"/>
    <property type="match status" value="1"/>
</dbReference>
<dbReference type="Pfam" id="PF20179">
    <property type="entry name" value="MSS51_C"/>
    <property type="match status" value="1"/>
</dbReference>
<organism evidence="6 7">
    <name type="scientific">Erythroxylum novogranatense</name>
    <dbReference type="NCBI Taxonomy" id="1862640"/>
    <lineage>
        <taxon>Eukaryota</taxon>
        <taxon>Viridiplantae</taxon>
        <taxon>Streptophyta</taxon>
        <taxon>Embryophyta</taxon>
        <taxon>Tracheophyta</taxon>
        <taxon>Spermatophyta</taxon>
        <taxon>Magnoliopsida</taxon>
        <taxon>eudicotyledons</taxon>
        <taxon>Gunneridae</taxon>
        <taxon>Pentapetalae</taxon>
        <taxon>rosids</taxon>
        <taxon>fabids</taxon>
        <taxon>Malpighiales</taxon>
        <taxon>Erythroxylaceae</taxon>
        <taxon>Erythroxylum</taxon>
    </lineage>
</organism>
<keyword evidence="3" id="KW-0862">Zinc</keyword>
<evidence type="ECO:0000259" key="5">
    <source>
        <dbReference type="PROSITE" id="PS50865"/>
    </source>
</evidence>
<dbReference type="Pfam" id="PF01753">
    <property type="entry name" value="zf-MYND"/>
    <property type="match status" value="1"/>
</dbReference>
<keyword evidence="2 4" id="KW-0863">Zinc-finger</keyword>
<evidence type="ECO:0000256" key="4">
    <source>
        <dbReference type="PROSITE-ProRule" id="PRU00134"/>
    </source>
</evidence>
<feature type="domain" description="MYND-type" evidence="5">
    <location>
        <begin position="3"/>
        <end position="45"/>
    </location>
</feature>
<dbReference type="InterPro" id="IPR046824">
    <property type="entry name" value="Mss51-like_C"/>
</dbReference>
<evidence type="ECO:0000256" key="3">
    <source>
        <dbReference type="ARBA" id="ARBA00022833"/>
    </source>
</evidence>
<accession>A0AAV8T436</accession>
<proteinExistence type="predicted"/>
<evidence type="ECO:0000313" key="7">
    <source>
        <dbReference type="Proteomes" id="UP001159364"/>
    </source>
</evidence>
<dbReference type="Gene3D" id="6.10.140.2220">
    <property type="match status" value="1"/>
</dbReference>
<keyword evidence="7" id="KW-1185">Reference proteome</keyword>
<sequence>MECAGKGRRTRCIGPPTRRCGRCGAVSYCSASHQLSHWNDHKLECERLEQQMKRVDLLNDFPFTFAQEATFEIYEKKETRCSFFSKRGIHRLGMWICECQCAALRAFSDSSSSTTNAWGLSSELCPCRGPISLVSEHIRCWMDYYQWRCIPLHSPVAMLLHWPLTIYYAACLTRMKSLNHTSCKHLCIHYLGPEKELLQLPAFGELHALFPGVRVHIELIGPAVPPQRDNEKIDICNYAYCLDENCICKSSSENAIMGSSSVTVQLHRGYYHDCFRELAKVYHLHLLSFKYIQMDIS</sequence>
<dbReference type="GO" id="GO:0008270">
    <property type="term" value="F:zinc ion binding"/>
    <property type="evidence" value="ECO:0007669"/>
    <property type="project" value="UniProtKB-KW"/>
</dbReference>
<dbReference type="InterPro" id="IPR002893">
    <property type="entry name" value="Znf_MYND"/>
</dbReference>
<name>A0AAV8T436_9ROSI</name>
<evidence type="ECO:0000256" key="1">
    <source>
        <dbReference type="ARBA" id="ARBA00022723"/>
    </source>
</evidence>
<protein>
    <recommendedName>
        <fullName evidence="5">MYND-type domain-containing protein</fullName>
    </recommendedName>
</protein>
<reference evidence="6 7" key="1">
    <citation type="submission" date="2021-09" db="EMBL/GenBank/DDBJ databases">
        <title>Genomic insights and catalytic innovation underlie evolution of tropane alkaloids biosynthesis.</title>
        <authorList>
            <person name="Wang Y.-J."/>
            <person name="Tian T."/>
            <person name="Huang J.-P."/>
            <person name="Huang S.-X."/>
        </authorList>
    </citation>
    <scope>NUCLEOTIDE SEQUENCE [LARGE SCALE GENOMIC DNA]</scope>
    <source>
        <strain evidence="6">KIB-2018</strain>
        <tissue evidence="6">Leaf</tissue>
    </source>
</reference>
<evidence type="ECO:0000313" key="6">
    <source>
        <dbReference type="EMBL" id="KAJ8761030.1"/>
    </source>
</evidence>
<dbReference type="AlphaFoldDB" id="A0AAV8T436"/>
<dbReference type="Proteomes" id="UP001159364">
    <property type="component" value="Linkage Group LG07"/>
</dbReference>
<dbReference type="PANTHER" id="PTHR47570:SF1">
    <property type="entry name" value="ZINC ION BINDING PROTEIN"/>
    <property type="match status" value="1"/>
</dbReference>
<dbReference type="EMBL" id="JAIWQS010000007">
    <property type="protein sequence ID" value="KAJ8761030.1"/>
    <property type="molecule type" value="Genomic_DNA"/>
</dbReference>
<evidence type="ECO:0000256" key="2">
    <source>
        <dbReference type="ARBA" id="ARBA00022771"/>
    </source>
</evidence>
<comment type="caution">
    <text evidence="6">The sequence shown here is derived from an EMBL/GenBank/DDBJ whole genome shotgun (WGS) entry which is preliminary data.</text>
</comment>
<keyword evidence="1" id="KW-0479">Metal-binding</keyword>
<dbReference type="PANTHER" id="PTHR47570">
    <property type="entry name" value="ZINC ION BINDING PROTEIN"/>
    <property type="match status" value="1"/>
</dbReference>